<keyword evidence="3" id="KW-0221">Differentiation</keyword>
<feature type="compositionally biased region" description="Low complexity" evidence="8">
    <location>
        <begin position="83"/>
        <end position="113"/>
    </location>
</feature>
<accession>A0A7R8WQ29</accession>
<dbReference type="SUPFAM" id="SSF47459">
    <property type="entry name" value="HLH, helix-loop-helix DNA-binding domain"/>
    <property type="match status" value="1"/>
</dbReference>
<dbReference type="FunFam" id="4.10.280.10:FF:000025">
    <property type="entry name" value="protein atonal homolog 7"/>
    <property type="match status" value="1"/>
</dbReference>
<dbReference type="GO" id="GO:0005634">
    <property type="term" value="C:nucleus"/>
    <property type="evidence" value="ECO:0007669"/>
    <property type="project" value="UniProtKB-SubCell"/>
</dbReference>
<evidence type="ECO:0000256" key="2">
    <source>
        <dbReference type="ARBA" id="ARBA00022473"/>
    </source>
</evidence>
<dbReference type="Gene3D" id="4.10.280.10">
    <property type="entry name" value="Helix-loop-helix DNA-binding domain"/>
    <property type="match status" value="1"/>
</dbReference>
<name>A0A7R8WQ29_9CRUS</name>
<keyword evidence="7" id="KW-0539">Nucleus</keyword>
<feature type="region of interest" description="Disordered" evidence="8">
    <location>
        <begin position="1"/>
        <end position="26"/>
    </location>
</feature>
<dbReference type="SMART" id="SM00353">
    <property type="entry name" value="HLH"/>
    <property type="match status" value="1"/>
</dbReference>
<feature type="compositionally biased region" description="Polar residues" evidence="8">
    <location>
        <begin position="10"/>
        <end position="20"/>
    </location>
</feature>
<organism evidence="9">
    <name type="scientific">Cyprideis torosa</name>
    <dbReference type="NCBI Taxonomy" id="163714"/>
    <lineage>
        <taxon>Eukaryota</taxon>
        <taxon>Metazoa</taxon>
        <taxon>Ecdysozoa</taxon>
        <taxon>Arthropoda</taxon>
        <taxon>Crustacea</taxon>
        <taxon>Oligostraca</taxon>
        <taxon>Ostracoda</taxon>
        <taxon>Podocopa</taxon>
        <taxon>Podocopida</taxon>
        <taxon>Cytherocopina</taxon>
        <taxon>Cytheroidea</taxon>
        <taxon>Cytherideidae</taxon>
        <taxon>Cyprideis</taxon>
    </lineage>
</organism>
<dbReference type="GO" id="GO:0045944">
    <property type="term" value="P:positive regulation of transcription by RNA polymerase II"/>
    <property type="evidence" value="ECO:0007669"/>
    <property type="project" value="TreeGrafter"/>
</dbReference>
<dbReference type="AlphaFoldDB" id="A0A7R8WQ29"/>
<dbReference type="InterPro" id="IPR036638">
    <property type="entry name" value="HLH_DNA-bd_sf"/>
</dbReference>
<dbReference type="PANTHER" id="PTHR19290">
    <property type="entry name" value="BASIC HELIX-LOOP-HELIX PROTEIN NEUROGENIN-RELATED"/>
    <property type="match status" value="1"/>
</dbReference>
<dbReference type="GO" id="GO:0061564">
    <property type="term" value="P:axon development"/>
    <property type="evidence" value="ECO:0007669"/>
    <property type="project" value="TreeGrafter"/>
</dbReference>
<dbReference type="GO" id="GO:0000981">
    <property type="term" value="F:DNA-binding transcription factor activity, RNA polymerase II-specific"/>
    <property type="evidence" value="ECO:0007669"/>
    <property type="project" value="TreeGrafter"/>
</dbReference>
<evidence type="ECO:0000256" key="4">
    <source>
        <dbReference type="ARBA" id="ARBA00022902"/>
    </source>
</evidence>
<evidence type="ECO:0000256" key="1">
    <source>
        <dbReference type="ARBA" id="ARBA00004123"/>
    </source>
</evidence>
<keyword evidence="5" id="KW-0805">Transcription regulation</keyword>
<dbReference type="PROSITE" id="PS50888">
    <property type="entry name" value="BHLH"/>
    <property type="match status" value="1"/>
</dbReference>
<dbReference type="OrthoDB" id="6161578at2759"/>
<gene>
    <name evidence="9" type="ORF">CTOB1V02_LOCUS10728</name>
</gene>
<evidence type="ECO:0000256" key="6">
    <source>
        <dbReference type="ARBA" id="ARBA00023163"/>
    </source>
</evidence>
<keyword evidence="2" id="KW-0217">Developmental protein</keyword>
<dbReference type="EMBL" id="OB665297">
    <property type="protein sequence ID" value="CAD7232903.1"/>
    <property type="molecule type" value="Genomic_DNA"/>
</dbReference>
<reference evidence="9" key="1">
    <citation type="submission" date="2020-11" db="EMBL/GenBank/DDBJ databases">
        <authorList>
            <person name="Tran Van P."/>
        </authorList>
    </citation>
    <scope>NUCLEOTIDE SEQUENCE</scope>
</reference>
<comment type="subcellular location">
    <subcellularLocation>
        <location evidence="1">Nucleus</location>
    </subcellularLocation>
</comment>
<keyword evidence="6" id="KW-0804">Transcription</keyword>
<dbReference type="CDD" id="cd19715">
    <property type="entry name" value="bHLH_TS_amos_like"/>
    <property type="match status" value="1"/>
</dbReference>
<proteinExistence type="predicted"/>
<dbReference type="PANTHER" id="PTHR19290:SF162">
    <property type="entry name" value="TRANSCRIPTION FACTOR ATOH7"/>
    <property type="match status" value="1"/>
</dbReference>
<dbReference type="Pfam" id="PF00010">
    <property type="entry name" value="HLH"/>
    <property type="match status" value="1"/>
</dbReference>
<feature type="region of interest" description="Disordered" evidence="8">
    <location>
        <begin position="75"/>
        <end position="164"/>
    </location>
</feature>
<evidence type="ECO:0000256" key="3">
    <source>
        <dbReference type="ARBA" id="ARBA00022782"/>
    </source>
</evidence>
<dbReference type="GO" id="GO:0016360">
    <property type="term" value="P:sensory organ precursor cell fate determination"/>
    <property type="evidence" value="ECO:0007669"/>
    <property type="project" value="UniProtKB-ARBA"/>
</dbReference>
<evidence type="ECO:0000313" key="9">
    <source>
        <dbReference type="EMBL" id="CAD7232903.1"/>
    </source>
</evidence>
<evidence type="ECO:0000256" key="5">
    <source>
        <dbReference type="ARBA" id="ARBA00023015"/>
    </source>
</evidence>
<keyword evidence="4" id="KW-0524">Neurogenesis</keyword>
<feature type="compositionally biased region" description="Basic residues" evidence="8">
    <location>
        <begin position="141"/>
        <end position="151"/>
    </location>
</feature>
<sequence length="218" mass="23934">MQSPCPAAFSASSYTPTTYRPTLRGPSWAAPGPAPYFSSGAPYPLTPSDVVECKREGGDFSHLYPEAHHSGMETPPYVDYEFPRSSEPPSFSCPPSVASPSSPLSPSDTVDSPCSLPPLRPKDENSPPPRILTGESENSPKTKKKSRKRSSKAVPQPVMKKRRLAANARERKRMSNLNVAFDKLRRVLPSIGNDRQLSKYETLQMAQSYINALADLLQ</sequence>
<evidence type="ECO:0000256" key="7">
    <source>
        <dbReference type="ARBA" id="ARBA00023242"/>
    </source>
</evidence>
<dbReference type="GO" id="GO:0046982">
    <property type="term" value="F:protein heterodimerization activity"/>
    <property type="evidence" value="ECO:0007669"/>
    <property type="project" value="UniProtKB-ARBA"/>
</dbReference>
<dbReference type="InterPro" id="IPR050359">
    <property type="entry name" value="bHLH_transcription_factors"/>
</dbReference>
<dbReference type="GO" id="GO:0070888">
    <property type="term" value="F:E-box binding"/>
    <property type="evidence" value="ECO:0007669"/>
    <property type="project" value="TreeGrafter"/>
</dbReference>
<protein>
    <submittedName>
        <fullName evidence="9">Uncharacterized protein</fullName>
    </submittedName>
</protein>
<evidence type="ECO:0000256" key="8">
    <source>
        <dbReference type="SAM" id="MobiDB-lite"/>
    </source>
</evidence>
<dbReference type="InterPro" id="IPR011598">
    <property type="entry name" value="bHLH_dom"/>
</dbReference>